<dbReference type="CDD" id="cd00555">
    <property type="entry name" value="Maf"/>
    <property type="match status" value="1"/>
</dbReference>
<proteinExistence type="inferred from homology"/>
<evidence type="ECO:0000259" key="8">
    <source>
        <dbReference type="Pfam" id="PF00891"/>
    </source>
</evidence>
<evidence type="ECO:0000256" key="6">
    <source>
        <dbReference type="ARBA" id="ARBA00022990"/>
    </source>
</evidence>
<evidence type="ECO:0000256" key="1">
    <source>
        <dbReference type="ARBA" id="ARBA00001968"/>
    </source>
</evidence>
<feature type="region of interest" description="Disordered" evidence="7">
    <location>
        <begin position="569"/>
        <end position="592"/>
    </location>
</feature>
<dbReference type="CDD" id="cd02440">
    <property type="entry name" value="AdoMet_MTases"/>
    <property type="match status" value="1"/>
</dbReference>
<keyword evidence="4" id="KW-0949">S-adenosyl-L-methionine</keyword>
<keyword evidence="3" id="KW-0808">Transferase</keyword>
<dbReference type="Gene3D" id="3.40.50.150">
    <property type="entry name" value="Vaccinia Virus protein VP39"/>
    <property type="match status" value="1"/>
</dbReference>
<organism evidence="10 11">
    <name type="scientific">Felis catus</name>
    <name type="common">Cat</name>
    <name type="synonym">Felis silvestris catus</name>
    <dbReference type="NCBI Taxonomy" id="9685"/>
    <lineage>
        <taxon>Eukaryota</taxon>
        <taxon>Metazoa</taxon>
        <taxon>Chordata</taxon>
        <taxon>Craniata</taxon>
        <taxon>Vertebrata</taxon>
        <taxon>Euteleostomi</taxon>
        <taxon>Mammalia</taxon>
        <taxon>Eutheria</taxon>
        <taxon>Laurasiatheria</taxon>
        <taxon>Carnivora</taxon>
        <taxon>Feliformia</taxon>
        <taxon>Felidae</taxon>
        <taxon>Felinae</taxon>
        <taxon>Felis</taxon>
    </lineage>
</organism>
<dbReference type="InterPro" id="IPR036388">
    <property type="entry name" value="WH-like_DNA-bd_sf"/>
</dbReference>
<comment type="cofactor">
    <cofactor evidence="1">
        <name>a divalent metal cation</name>
        <dbReference type="ChEBI" id="CHEBI:60240"/>
    </cofactor>
</comment>
<evidence type="ECO:0008006" key="12">
    <source>
        <dbReference type="Google" id="ProtNLM"/>
    </source>
</evidence>
<dbReference type="Proteomes" id="UP000823872">
    <property type="component" value="Chromosome X"/>
</dbReference>
<dbReference type="NCBIfam" id="TIGR00172">
    <property type="entry name" value="maf"/>
    <property type="match status" value="1"/>
</dbReference>
<evidence type="ECO:0000256" key="3">
    <source>
        <dbReference type="ARBA" id="ARBA00022679"/>
    </source>
</evidence>
<dbReference type="InterPro" id="IPR003697">
    <property type="entry name" value="Maf-like"/>
</dbReference>
<accession>A0ABI7VV60</accession>
<dbReference type="Pfam" id="PF02545">
    <property type="entry name" value="Maf"/>
    <property type="match status" value="1"/>
</dbReference>
<reference evidence="10" key="3">
    <citation type="submission" date="2025-09" db="UniProtKB">
        <authorList>
            <consortium name="Ensembl"/>
        </authorList>
    </citation>
    <scope>IDENTIFICATION</scope>
    <source>
        <strain evidence="10">breed Abyssinian</strain>
    </source>
</reference>
<dbReference type="Gene3D" id="1.10.10.10">
    <property type="entry name" value="Winged helix-like DNA-binding domain superfamily/Winged helix DNA-binding domain"/>
    <property type="match status" value="1"/>
</dbReference>
<dbReference type="PANTHER" id="PTHR43213">
    <property type="entry name" value="BIFUNCTIONAL DTTP/UTP PYROPHOSPHATASE/METHYLTRANSFERASE PROTEIN-RELATED"/>
    <property type="match status" value="1"/>
</dbReference>
<keyword evidence="11" id="KW-1185">Reference proteome</keyword>
<dbReference type="Gene3D" id="3.90.950.10">
    <property type="match status" value="1"/>
</dbReference>
<dbReference type="SUPFAM" id="SSF46785">
    <property type="entry name" value="Winged helix' DNA-binding domain"/>
    <property type="match status" value="1"/>
</dbReference>
<evidence type="ECO:0000256" key="5">
    <source>
        <dbReference type="ARBA" id="ARBA00022801"/>
    </source>
</evidence>
<dbReference type="InterPro" id="IPR016461">
    <property type="entry name" value="COMT-like"/>
</dbReference>
<dbReference type="InterPro" id="IPR001077">
    <property type="entry name" value="COMT_C"/>
</dbReference>
<feature type="compositionally biased region" description="Basic and acidic residues" evidence="7">
    <location>
        <begin position="575"/>
        <end position="585"/>
    </location>
</feature>
<keyword evidence="6" id="KW-0007">Acetylation</keyword>
<dbReference type="Pfam" id="PF00891">
    <property type="entry name" value="Methyltransf_2"/>
    <property type="match status" value="1"/>
</dbReference>
<name>A0ABI7VV60_FELCA</name>
<dbReference type="InterPro" id="IPR012967">
    <property type="entry name" value="COMT_dimerisation"/>
</dbReference>
<dbReference type="SUPFAM" id="SSF53335">
    <property type="entry name" value="S-adenosyl-L-methionine-dependent methyltransferases"/>
    <property type="match status" value="1"/>
</dbReference>
<reference evidence="10" key="2">
    <citation type="submission" date="2025-08" db="UniProtKB">
        <authorList>
            <consortium name="Ensembl"/>
        </authorList>
    </citation>
    <scope>IDENTIFICATION</scope>
    <source>
        <strain evidence="10">breed Abyssinian</strain>
    </source>
</reference>
<dbReference type="InterPro" id="IPR036390">
    <property type="entry name" value="WH_DNA-bd_sf"/>
</dbReference>
<evidence type="ECO:0000313" key="11">
    <source>
        <dbReference type="Proteomes" id="UP000823872"/>
    </source>
</evidence>
<protein>
    <recommendedName>
        <fullName evidence="12">Acetylserotonin O-methyltransferase like</fullName>
    </recommendedName>
</protein>
<dbReference type="Pfam" id="PF08100">
    <property type="entry name" value="Dimerisation"/>
    <property type="match status" value="1"/>
</dbReference>
<evidence type="ECO:0000256" key="2">
    <source>
        <dbReference type="ARBA" id="ARBA00022603"/>
    </source>
</evidence>
<evidence type="ECO:0000256" key="4">
    <source>
        <dbReference type="ARBA" id="ARBA00022691"/>
    </source>
</evidence>
<feature type="domain" description="O-methyltransferase C-terminal" evidence="8">
    <location>
        <begin position="387"/>
        <end position="537"/>
    </location>
</feature>
<feature type="domain" description="O-methyltransferase dimerisation" evidence="9">
    <location>
        <begin position="285"/>
        <end position="363"/>
    </location>
</feature>
<dbReference type="InterPro" id="IPR029001">
    <property type="entry name" value="ITPase-like_fam"/>
</dbReference>
<dbReference type="PANTHER" id="PTHR43213:SF5">
    <property type="entry name" value="BIFUNCTIONAL DTTP_UTP PYROPHOSPHATASE_METHYLTRANSFERASE PROTEIN-RELATED"/>
    <property type="match status" value="1"/>
</dbReference>
<sequence length="592" mass="64829">MVLSPVIGKLLHKRVVLASASPRRREILSQAGLRFEVVPSRFKEKLDKAAFPTPYAYAIETAKQKALEVASRMHQKDLRAPDVVIGADTIVTIGGLILEKPADKQDAYRMLSRLNGKEHSVFTGVAIIHCCSEDGQLDMDVCEFHEETMVKFSELSEDLLWEYIDSGEPMDKAGGYGIQALGGMLVECVRGDFLNVVGFPLNHFCKKLVELYCPPRREDVQRVKHESIPAVDTFEIASDAAQGDEGCGPSRAGVDGHSGQAPAGPQGPDTNGLVENPPPFPSDLLDLIDGFKASKALFTACKLKVFDVLKEEGPLKAVDVARKINASVCGTGRLLDVCVALGLLEKTDTGYGNTRLASRHLASEGACSLHGFVAYHDEHAWTVFTDLESAVRQGPQAAAGRPEEDPSQSRDRRLRFMRAMHGLTQLTARQVATAFDLSRFTSACDLGGCTGALARELAREYPRLKVTVFDLPEVIEHVSSFHPEGWQPERLHFVPGDFFKDDLPDAQLYVLSRILHDWADDRVHELLSRVSRSCKPGPFLRCSGEADLSIDCPAKAGLQLLPTAGLVLGNGDLSEPPHRRRETDTKGTQWSA</sequence>
<dbReference type="GeneTree" id="ENSGT00940000162413"/>
<dbReference type="HAMAP" id="MF_00528">
    <property type="entry name" value="Maf"/>
    <property type="match status" value="1"/>
</dbReference>
<evidence type="ECO:0000313" key="10">
    <source>
        <dbReference type="Ensembl" id="ENSFCTP00005002062.1"/>
    </source>
</evidence>
<dbReference type="Ensembl" id="ENSFCTT00005003467.1">
    <property type="protein sequence ID" value="ENSFCTP00005002062.1"/>
    <property type="gene ID" value="ENSFCTG00005001352.1"/>
</dbReference>
<feature type="region of interest" description="Disordered" evidence="7">
    <location>
        <begin position="242"/>
        <end position="276"/>
    </location>
</feature>
<evidence type="ECO:0000256" key="7">
    <source>
        <dbReference type="SAM" id="MobiDB-lite"/>
    </source>
</evidence>
<dbReference type="InterPro" id="IPR029063">
    <property type="entry name" value="SAM-dependent_MTases_sf"/>
</dbReference>
<gene>
    <name evidence="10" type="primary">ASMTL</name>
</gene>
<dbReference type="SUPFAM" id="SSF52972">
    <property type="entry name" value="ITPase-like"/>
    <property type="match status" value="1"/>
</dbReference>
<dbReference type="PROSITE" id="PS51683">
    <property type="entry name" value="SAM_OMT_II"/>
    <property type="match status" value="1"/>
</dbReference>
<reference evidence="10 11" key="1">
    <citation type="submission" date="2021-02" db="EMBL/GenBank/DDBJ databases">
        <title>Safari Cat Assemblies.</title>
        <authorList>
            <person name="Bredemeyer K.R."/>
            <person name="Murphy W.J."/>
        </authorList>
    </citation>
    <scope>NUCLEOTIDE SEQUENCE [LARGE SCALE GENOMIC DNA]</scope>
</reference>
<keyword evidence="2" id="KW-0489">Methyltransferase</keyword>
<evidence type="ECO:0000259" key="9">
    <source>
        <dbReference type="Pfam" id="PF08100"/>
    </source>
</evidence>
<keyword evidence="5" id="KW-0378">Hydrolase</keyword>